<dbReference type="GO" id="GO:0042742">
    <property type="term" value="P:defense response to bacterium"/>
    <property type="evidence" value="ECO:0007669"/>
    <property type="project" value="UniProtKB-KW"/>
</dbReference>
<dbReference type="Ensembl" id="ENSFHET00000019914.1">
    <property type="protein sequence ID" value="ENSFHEP00000029344.1"/>
    <property type="gene ID" value="ENSFHEG00000014073.1"/>
</dbReference>
<evidence type="ECO:0000256" key="6">
    <source>
        <dbReference type="SAM" id="SignalP"/>
    </source>
</evidence>
<feature type="signal peptide" evidence="6">
    <location>
        <begin position="1"/>
        <end position="22"/>
    </location>
</feature>
<evidence type="ECO:0000313" key="8">
    <source>
        <dbReference type="Proteomes" id="UP000265000"/>
    </source>
</evidence>
<keyword evidence="5" id="KW-0044">Antibiotic</keyword>
<dbReference type="GO" id="GO:0005576">
    <property type="term" value="C:extracellular region"/>
    <property type="evidence" value="ECO:0007669"/>
    <property type="project" value="UniProtKB-SubCell"/>
</dbReference>
<reference evidence="7" key="2">
    <citation type="submission" date="2025-09" db="UniProtKB">
        <authorList>
            <consortium name="Ensembl"/>
        </authorList>
    </citation>
    <scope>IDENTIFICATION</scope>
</reference>
<keyword evidence="3" id="KW-0964">Secreted</keyword>
<evidence type="ECO:0000256" key="4">
    <source>
        <dbReference type="ARBA" id="ARBA00022529"/>
    </source>
</evidence>
<dbReference type="AlphaFoldDB" id="A0A3Q2QPM4"/>
<keyword evidence="8" id="KW-1185">Reference proteome</keyword>
<organism evidence="7 8">
    <name type="scientific">Fundulus heteroclitus</name>
    <name type="common">Killifish</name>
    <name type="synonym">Mummichog</name>
    <dbReference type="NCBI Taxonomy" id="8078"/>
    <lineage>
        <taxon>Eukaryota</taxon>
        <taxon>Metazoa</taxon>
        <taxon>Chordata</taxon>
        <taxon>Craniata</taxon>
        <taxon>Vertebrata</taxon>
        <taxon>Euteleostomi</taxon>
        <taxon>Actinopterygii</taxon>
        <taxon>Neopterygii</taxon>
        <taxon>Teleostei</taxon>
        <taxon>Neoteleostei</taxon>
        <taxon>Acanthomorphata</taxon>
        <taxon>Ovalentaria</taxon>
        <taxon>Atherinomorphae</taxon>
        <taxon>Cyprinodontiformes</taxon>
        <taxon>Fundulidae</taxon>
        <taxon>Fundulus</taxon>
    </lineage>
</organism>
<protein>
    <submittedName>
        <fullName evidence="7">Pleurocidin-like peptide WF3</fullName>
    </submittedName>
</protein>
<dbReference type="Proteomes" id="UP000265000">
    <property type="component" value="Unplaced"/>
</dbReference>
<dbReference type="GeneTree" id="ENSGT01000000215193"/>
<keyword evidence="4" id="KW-0929">Antimicrobial</keyword>
<evidence type="ECO:0000256" key="1">
    <source>
        <dbReference type="ARBA" id="ARBA00004613"/>
    </source>
</evidence>
<dbReference type="InterPro" id="IPR012515">
    <property type="entry name" value="Antimicrobial12"/>
</dbReference>
<feature type="chain" id="PRO_5018587873" evidence="6">
    <location>
        <begin position="23"/>
        <end position="81"/>
    </location>
</feature>
<name>A0A3Q2QPM4_FUNHE</name>
<evidence type="ECO:0000256" key="3">
    <source>
        <dbReference type="ARBA" id="ARBA00022525"/>
    </source>
</evidence>
<evidence type="ECO:0000256" key="5">
    <source>
        <dbReference type="ARBA" id="ARBA00023022"/>
    </source>
</evidence>
<sequence>MKGPAVFLVLSLVVMMAEPAEGIFGLIAGLATGIGHAIHGVSSLIRRRHGVDEAVQELDDQDQQQLEKLLFENKLAQNRFN</sequence>
<accession>A0A3Q2QPM4</accession>
<evidence type="ECO:0000313" key="7">
    <source>
        <dbReference type="Ensembl" id="ENSFHEP00000029344.1"/>
    </source>
</evidence>
<reference evidence="7" key="1">
    <citation type="submission" date="2025-08" db="UniProtKB">
        <authorList>
            <consortium name="Ensembl"/>
        </authorList>
    </citation>
    <scope>IDENTIFICATION</scope>
</reference>
<dbReference type="Pfam" id="PF08107">
    <property type="entry name" value="Antimicrobial12"/>
    <property type="match status" value="1"/>
</dbReference>
<comment type="subcellular location">
    <subcellularLocation>
        <location evidence="1">Secreted</location>
    </subcellularLocation>
</comment>
<evidence type="ECO:0000256" key="2">
    <source>
        <dbReference type="ARBA" id="ARBA00007419"/>
    </source>
</evidence>
<keyword evidence="6" id="KW-0732">Signal</keyword>
<proteinExistence type="inferred from homology"/>
<comment type="similarity">
    <text evidence="2">Belongs to the pleurocidin family.</text>
</comment>